<evidence type="ECO:0000256" key="1">
    <source>
        <dbReference type="ARBA" id="ARBA00004651"/>
    </source>
</evidence>
<gene>
    <name evidence="8" type="ORF">CDV56_105190</name>
</gene>
<evidence type="ECO:0000256" key="7">
    <source>
        <dbReference type="SAM" id="Phobius"/>
    </source>
</evidence>
<keyword evidence="6 7" id="KW-0472">Membrane</keyword>
<dbReference type="InterPro" id="IPR052031">
    <property type="entry name" value="Membrane_Transporter-Flippase"/>
</dbReference>
<dbReference type="PANTHER" id="PTHR43549">
    <property type="entry name" value="MULTIDRUG RESISTANCE PROTEIN YPNP-RELATED"/>
    <property type="match status" value="1"/>
</dbReference>
<evidence type="ECO:0008006" key="10">
    <source>
        <dbReference type="Google" id="ProtNLM"/>
    </source>
</evidence>
<name>A0A397GE60_ASPTH</name>
<comment type="subcellular location">
    <subcellularLocation>
        <location evidence="1">Cell membrane</location>
        <topology evidence="1">Multi-pass membrane protein</topology>
    </subcellularLocation>
</comment>
<dbReference type="EMBL" id="NKHU02000198">
    <property type="protein sequence ID" value="RHZ48409.1"/>
    <property type="molecule type" value="Genomic_DNA"/>
</dbReference>
<dbReference type="Proteomes" id="UP000215305">
    <property type="component" value="Unassembled WGS sequence"/>
</dbReference>
<feature type="transmembrane region" description="Helical" evidence="7">
    <location>
        <begin position="201"/>
        <end position="222"/>
    </location>
</feature>
<evidence type="ECO:0000256" key="2">
    <source>
        <dbReference type="ARBA" id="ARBA00022448"/>
    </source>
</evidence>
<protein>
    <recommendedName>
        <fullName evidence="10">Oligosaccharide translocation protein RFT1</fullName>
    </recommendedName>
</protein>
<feature type="transmembrane region" description="Helical" evidence="7">
    <location>
        <begin position="120"/>
        <end position="141"/>
    </location>
</feature>
<evidence type="ECO:0000256" key="5">
    <source>
        <dbReference type="ARBA" id="ARBA00022989"/>
    </source>
</evidence>
<keyword evidence="2" id="KW-0813">Transport</keyword>
<dbReference type="OrthoDB" id="2119662at2759"/>
<dbReference type="GO" id="GO:0005886">
    <property type="term" value="C:plasma membrane"/>
    <property type="evidence" value="ECO:0007669"/>
    <property type="project" value="UniProtKB-SubCell"/>
</dbReference>
<dbReference type="GeneID" id="38127164"/>
<dbReference type="VEuPathDB" id="FungiDB:CDV56_105190"/>
<keyword evidence="3" id="KW-1003">Cell membrane</keyword>
<evidence type="ECO:0000256" key="3">
    <source>
        <dbReference type="ARBA" id="ARBA00022475"/>
    </source>
</evidence>
<organism evidence="8 9">
    <name type="scientific">Aspergillus thermomutatus</name>
    <name type="common">Neosartorya pseudofischeri</name>
    <dbReference type="NCBI Taxonomy" id="41047"/>
    <lineage>
        <taxon>Eukaryota</taxon>
        <taxon>Fungi</taxon>
        <taxon>Dikarya</taxon>
        <taxon>Ascomycota</taxon>
        <taxon>Pezizomycotina</taxon>
        <taxon>Eurotiomycetes</taxon>
        <taxon>Eurotiomycetidae</taxon>
        <taxon>Eurotiales</taxon>
        <taxon>Aspergillaceae</taxon>
        <taxon>Aspergillus</taxon>
        <taxon>Aspergillus subgen. Fumigati</taxon>
    </lineage>
</organism>
<feature type="transmembrane region" description="Helical" evidence="7">
    <location>
        <begin position="50"/>
        <end position="71"/>
    </location>
</feature>
<dbReference type="PANTHER" id="PTHR43549:SF2">
    <property type="entry name" value="MULTIDRUG RESISTANCE PROTEIN NORM-RELATED"/>
    <property type="match status" value="1"/>
</dbReference>
<dbReference type="RefSeq" id="XP_026611961.1">
    <property type="nucleotide sequence ID" value="XM_026758809.1"/>
</dbReference>
<proteinExistence type="predicted"/>
<keyword evidence="9" id="KW-1185">Reference proteome</keyword>
<dbReference type="STRING" id="41047.A0A397GE60"/>
<feature type="transmembrane region" description="Helical" evidence="7">
    <location>
        <begin position="228"/>
        <end position="249"/>
    </location>
</feature>
<keyword evidence="4 7" id="KW-0812">Transmembrane</keyword>
<evidence type="ECO:0000256" key="6">
    <source>
        <dbReference type="ARBA" id="ARBA00023136"/>
    </source>
</evidence>
<reference evidence="8" key="1">
    <citation type="submission" date="2018-08" db="EMBL/GenBank/DDBJ databases">
        <title>Draft genome sequence of azole-resistant Aspergillus thermomutatus (Neosartorya pseudofischeri) strain HMR AF 39, isolated from a human nasal aspirate.</title>
        <authorList>
            <person name="Parent-Michaud M."/>
            <person name="Dufresne P.J."/>
            <person name="Fournier E."/>
            <person name="Martineau C."/>
            <person name="Moreira S."/>
            <person name="Perkins V."/>
            <person name="De Repentigny L."/>
            <person name="Dufresne S.F."/>
        </authorList>
    </citation>
    <scope>NUCLEOTIDE SEQUENCE [LARGE SCALE GENOMIC DNA]</scope>
    <source>
        <strain evidence="8">HMR AF 39</strain>
    </source>
</reference>
<sequence length="368" mass="40858">MAPNQDISAAEEQLCDITWEEHVCGHPNFFDLKWAVSERWWYRSSYVGTLLFNTGAFLLPALYSTLVKLWVANMDSSLVITTDVYTYIGTITEVLNEGLPRAVWVTIADKGTQSLEFRVGLAHTLILFQTTLGIIMSIIIASAAKAFSATFVPHNVQMASITYIRISAFSALSSAIEVSVSNATRALDKPDVPLMISSIKVLMNIILDLLIISKFHVGGWTANIKMQAGIRLSCDVLAAASGLLYFFTATQIKENGYSWHSRNMPSLRKFLVLLRPGFITFLESAIRNALYLWLVTGIVALSEDYATAWGVFTTIRWGLVMVPVQALEATSLTFIGHNWGELKHLSGQRWSATNLYGKCLIPLPTYSQ</sequence>
<evidence type="ECO:0000313" key="9">
    <source>
        <dbReference type="Proteomes" id="UP000215305"/>
    </source>
</evidence>
<evidence type="ECO:0000256" key="4">
    <source>
        <dbReference type="ARBA" id="ARBA00022692"/>
    </source>
</evidence>
<dbReference type="AlphaFoldDB" id="A0A397GE60"/>
<accession>A0A397GE60</accession>
<feature type="transmembrane region" description="Helical" evidence="7">
    <location>
        <begin position="161"/>
        <end position="180"/>
    </location>
</feature>
<comment type="caution">
    <text evidence="8">The sequence shown here is derived from an EMBL/GenBank/DDBJ whole genome shotgun (WGS) entry which is preliminary data.</text>
</comment>
<evidence type="ECO:0000313" key="8">
    <source>
        <dbReference type="EMBL" id="RHZ48409.1"/>
    </source>
</evidence>
<keyword evidence="5 7" id="KW-1133">Transmembrane helix</keyword>